<dbReference type="SMART" id="SM00409">
    <property type="entry name" value="IG"/>
    <property type="match status" value="1"/>
</dbReference>
<dbReference type="PROSITE" id="PS50835">
    <property type="entry name" value="IG_LIKE"/>
    <property type="match status" value="1"/>
</dbReference>
<evidence type="ECO:0000256" key="2">
    <source>
        <dbReference type="ARBA" id="ARBA00023130"/>
    </source>
</evidence>
<keyword evidence="5" id="KW-1279">T cell receptor</keyword>
<feature type="domain" description="Ig-like" evidence="6">
    <location>
        <begin position="1"/>
        <end position="85"/>
    </location>
</feature>
<keyword evidence="2" id="KW-1064">Adaptive immunity</keyword>
<keyword evidence="1" id="KW-0732">Signal</keyword>
<organism evidence="7 8">
    <name type="scientific">Staurois parvus</name>
    <dbReference type="NCBI Taxonomy" id="386267"/>
    <lineage>
        <taxon>Eukaryota</taxon>
        <taxon>Metazoa</taxon>
        <taxon>Chordata</taxon>
        <taxon>Craniata</taxon>
        <taxon>Vertebrata</taxon>
        <taxon>Euteleostomi</taxon>
        <taxon>Amphibia</taxon>
        <taxon>Batrachia</taxon>
        <taxon>Anura</taxon>
        <taxon>Neobatrachia</taxon>
        <taxon>Ranoidea</taxon>
        <taxon>Ranidae</taxon>
        <taxon>Staurois</taxon>
    </lineage>
</organism>
<dbReference type="InterPro" id="IPR051287">
    <property type="entry name" value="TCR_variable_region"/>
</dbReference>
<evidence type="ECO:0000256" key="5">
    <source>
        <dbReference type="ARBA" id="ARBA00043266"/>
    </source>
</evidence>
<keyword evidence="8" id="KW-1185">Reference proteome</keyword>
<dbReference type="InterPro" id="IPR013783">
    <property type="entry name" value="Ig-like_fold"/>
</dbReference>
<comment type="caution">
    <text evidence="7">The sequence shown here is derived from an EMBL/GenBank/DDBJ whole genome shotgun (WGS) entry which is preliminary data.</text>
</comment>
<evidence type="ECO:0000256" key="1">
    <source>
        <dbReference type="ARBA" id="ARBA00022729"/>
    </source>
</evidence>
<dbReference type="InterPro" id="IPR036179">
    <property type="entry name" value="Ig-like_dom_sf"/>
</dbReference>
<dbReference type="Proteomes" id="UP001162483">
    <property type="component" value="Unassembled WGS sequence"/>
</dbReference>
<dbReference type="SUPFAM" id="SSF48726">
    <property type="entry name" value="Immunoglobulin"/>
    <property type="match status" value="1"/>
</dbReference>
<evidence type="ECO:0000313" key="7">
    <source>
        <dbReference type="EMBL" id="CAI9619119.1"/>
    </source>
</evidence>
<dbReference type="InterPro" id="IPR007110">
    <property type="entry name" value="Ig-like_dom"/>
</dbReference>
<evidence type="ECO:0000256" key="3">
    <source>
        <dbReference type="ARBA" id="ARBA00023170"/>
    </source>
</evidence>
<dbReference type="SMART" id="SM00406">
    <property type="entry name" value="IGv"/>
    <property type="match status" value="1"/>
</dbReference>
<gene>
    <name evidence="7" type="ORF">SPARVUS_LOCUS15785154</name>
</gene>
<dbReference type="InterPro" id="IPR013106">
    <property type="entry name" value="Ig_V-set"/>
</dbReference>
<proteinExistence type="predicted"/>
<dbReference type="InterPro" id="IPR003599">
    <property type="entry name" value="Ig_sub"/>
</dbReference>
<dbReference type="EMBL" id="CATNWA010020598">
    <property type="protein sequence ID" value="CAI9619119.1"/>
    <property type="molecule type" value="Genomic_DNA"/>
</dbReference>
<protein>
    <recommendedName>
        <fullName evidence="6">Ig-like domain-containing protein</fullName>
    </recommendedName>
</protein>
<dbReference type="PANTHER" id="PTHR19367">
    <property type="entry name" value="T-CELL RECEPTOR ALPHA CHAIN V REGION"/>
    <property type="match status" value="1"/>
</dbReference>
<keyword evidence="4" id="KW-0393">Immunoglobulin domain</keyword>
<keyword evidence="3" id="KW-0675">Receptor</keyword>
<dbReference type="PANTHER" id="PTHR19367:SF18">
    <property type="entry name" value="T CELL RECEPTOR ALPHA VARIABLE 16"/>
    <property type="match status" value="1"/>
</dbReference>
<keyword evidence="5" id="KW-0391">Immunity</keyword>
<dbReference type="Gene3D" id="2.60.40.10">
    <property type="entry name" value="Immunoglobulins"/>
    <property type="match status" value="1"/>
</dbReference>
<sequence>MSTDAGKTVMLKCNYSTSSNEPYLFWYKQYANQMQYILYRGAKSMSSMRHDGNFKTGKFESETSESTTRLTIYDMTVSDSAVYFCALRAVAQCDIYIVDPSINLLLTTTLPPVDGRICYSLFNKTFSLLPHSYQQRAEFTLPNYKHPVVRKLNQAACKRGEIQCSLLQQVLSSILTL</sequence>
<reference evidence="7" key="1">
    <citation type="submission" date="2023-05" db="EMBL/GenBank/DDBJ databases">
        <authorList>
            <person name="Stuckert A."/>
        </authorList>
    </citation>
    <scope>NUCLEOTIDE SEQUENCE</scope>
</reference>
<name>A0ABN9HCN0_9NEOB</name>
<evidence type="ECO:0000259" key="6">
    <source>
        <dbReference type="PROSITE" id="PS50835"/>
    </source>
</evidence>
<evidence type="ECO:0000313" key="8">
    <source>
        <dbReference type="Proteomes" id="UP001162483"/>
    </source>
</evidence>
<evidence type="ECO:0000256" key="4">
    <source>
        <dbReference type="ARBA" id="ARBA00023319"/>
    </source>
</evidence>
<dbReference type="Pfam" id="PF07686">
    <property type="entry name" value="V-set"/>
    <property type="match status" value="1"/>
</dbReference>
<accession>A0ABN9HCN0</accession>